<dbReference type="SUPFAM" id="SSF55781">
    <property type="entry name" value="GAF domain-like"/>
    <property type="match status" value="1"/>
</dbReference>
<dbReference type="Gene3D" id="1.10.10.10">
    <property type="entry name" value="Winged helix-like DNA-binding domain superfamily/Winged helix DNA-binding domain"/>
    <property type="match status" value="1"/>
</dbReference>
<sequence length="254" mass="26598">MSRALLRGLGLLEALGDEPIGVRALARQLGVDKGALSRTLVALADDGWTIRDARGYRLGPRARTLGASAEQRAVGGRAALIARTLSERTGLNAYVVLLAGSGVLLLAAATGVHVPSARGWQMRPEVWATAGGIALLAQLPADEVDRFVDQDPWPLVGPAGPRDADEVLDAVAETRAGAAACERRWTSIDNACLARPWPALDADVPAALAIGGFVEEIDRRRPELEALLDLAVAPGITRGALTAADTSLSIRRTA</sequence>
<dbReference type="GO" id="GO:0045892">
    <property type="term" value="P:negative regulation of DNA-templated transcription"/>
    <property type="evidence" value="ECO:0007669"/>
    <property type="project" value="TreeGrafter"/>
</dbReference>
<keyword evidence="4" id="KW-0812">Transmembrane</keyword>
<name>H0E923_9ACTN</name>
<evidence type="ECO:0000256" key="2">
    <source>
        <dbReference type="ARBA" id="ARBA00023125"/>
    </source>
</evidence>
<feature type="domain" description="HTH iclR-type" evidence="5">
    <location>
        <begin position="2"/>
        <end position="60"/>
    </location>
</feature>
<dbReference type="InterPro" id="IPR029016">
    <property type="entry name" value="GAF-like_dom_sf"/>
</dbReference>
<dbReference type="Proteomes" id="UP000005143">
    <property type="component" value="Unassembled WGS sequence"/>
</dbReference>
<evidence type="ECO:0000313" key="7">
    <source>
        <dbReference type="Proteomes" id="UP000005143"/>
    </source>
</evidence>
<keyword evidence="1" id="KW-0805">Transcription regulation</keyword>
<dbReference type="InterPro" id="IPR014757">
    <property type="entry name" value="Tscrpt_reg_IclR_C"/>
</dbReference>
<accession>H0E923</accession>
<evidence type="ECO:0000313" key="6">
    <source>
        <dbReference type="EMBL" id="EHN09836.1"/>
    </source>
</evidence>
<keyword evidence="3" id="KW-0804">Transcription</keyword>
<dbReference type="Pfam" id="PF01614">
    <property type="entry name" value="IclR_C"/>
    <property type="match status" value="1"/>
</dbReference>
<feature type="transmembrane region" description="Helical" evidence="4">
    <location>
        <begin position="93"/>
        <end position="114"/>
    </location>
</feature>
<dbReference type="InterPro" id="IPR036390">
    <property type="entry name" value="WH_DNA-bd_sf"/>
</dbReference>
<dbReference type="InterPro" id="IPR050707">
    <property type="entry name" value="HTH_MetabolicPath_Reg"/>
</dbReference>
<protein>
    <recommendedName>
        <fullName evidence="5">HTH iclR-type domain-containing protein</fullName>
    </recommendedName>
</protein>
<proteinExistence type="predicted"/>
<organism evidence="6 7">
    <name type="scientific">Patulibacter medicamentivorans</name>
    <dbReference type="NCBI Taxonomy" id="1097667"/>
    <lineage>
        <taxon>Bacteria</taxon>
        <taxon>Bacillati</taxon>
        <taxon>Actinomycetota</taxon>
        <taxon>Thermoleophilia</taxon>
        <taxon>Solirubrobacterales</taxon>
        <taxon>Patulibacteraceae</taxon>
        <taxon>Patulibacter</taxon>
    </lineage>
</organism>
<evidence type="ECO:0000256" key="4">
    <source>
        <dbReference type="SAM" id="Phobius"/>
    </source>
</evidence>
<dbReference type="OrthoDB" id="9807558at2"/>
<comment type="caution">
    <text evidence="6">The sequence shown here is derived from an EMBL/GenBank/DDBJ whole genome shotgun (WGS) entry which is preliminary data.</text>
</comment>
<evidence type="ECO:0000259" key="5">
    <source>
        <dbReference type="PROSITE" id="PS51077"/>
    </source>
</evidence>
<dbReference type="AlphaFoldDB" id="H0E923"/>
<gene>
    <name evidence="6" type="ORF">PAI11_33380</name>
</gene>
<evidence type="ECO:0000256" key="3">
    <source>
        <dbReference type="ARBA" id="ARBA00023163"/>
    </source>
</evidence>
<dbReference type="PANTHER" id="PTHR30136:SF24">
    <property type="entry name" value="HTH-TYPE TRANSCRIPTIONAL REPRESSOR ALLR"/>
    <property type="match status" value="1"/>
</dbReference>
<keyword evidence="4" id="KW-1133">Transmembrane helix</keyword>
<dbReference type="GO" id="GO:0003700">
    <property type="term" value="F:DNA-binding transcription factor activity"/>
    <property type="evidence" value="ECO:0007669"/>
    <property type="project" value="TreeGrafter"/>
</dbReference>
<dbReference type="InterPro" id="IPR036388">
    <property type="entry name" value="WH-like_DNA-bd_sf"/>
</dbReference>
<dbReference type="EMBL" id="AGUD01000250">
    <property type="protein sequence ID" value="EHN09836.1"/>
    <property type="molecule type" value="Genomic_DNA"/>
</dbReference>
<dbReference type="InterPro" id="IPR005471">
    <property type="entry name" value="Tscrpt_reg_IclR_N"/>
</dbReference>
<dbReference type="PROSITE" id="PS51077">
    <property type="entry name" value="HTH_ICLR"/>
    <property type="match status" value="1"/>
</dbReference>
<dbReference type="SMART" id="SM00346">
    <property type="entry name" value="HTH_ICLR"/>
    <property type="match status" value="1"/>
</dbReference>
<dbReference type="GO" id="GO:0003677">
    <property type="term" value="F:DNA binding"/>
    <property type="evidence" value="ECO:0007669"/>
    <property type="project" value="UniProtKB-KW"/>
</dbReference>
<dbReference type="Gene3D" id="3.30.450.40">
    <property type="match status" value="1"/>
</dbReference>
<dbReference type="SUPFAM" id="SSF46785">
    <property type="entry name" value="Winged helix' DNA-binding domain"/>
    <property type="match status" value="1"/>
</dbReference>
<keyword evidence="4" id="KW-0472">Membrane</keyword>
<dbReference type="Pfam" id="PF09339">
    <property type="entry name" value="HTH_IclR"/>
    <property type="match status" value="1"/>
</dbReference>
<dbReference type="RefSeq" id="WP_007577301.1">
    <property type="nucleotide sequence ID" value="NZ_AGUD01000250.1"/>
</dbReference>
<keyword evidence="2" id="KW-0238">DNA-binding</keyword>
<evidence type="ECO:0000256" key="1">
    <source>
        <dbReference type="ARBA" id="ARBA00023015"/>
    </source>
</evidence>
<keyword evidence="7" id="KW-1185">Reference proteome</keyword>
<dbReference type="PANTHER" id="PTHR30136">
    <property type="entry name" value="HELIX-TURN-HELIX TRANSCRIPTIONAL REGULATOR, ICLR FAMILY"/>
    <property type="match status" value="1"/>
</dbReference>
<reference evidence="6 7" key="1">
    <citation type="journal article" date="2013" name="Biodegradation">
        <title>Quantitative proteomic analysis of ibuprofen-degrading Patulibacter sp. strain I11.</title>
        <authorList>
            <person name="Almeida B."/>
            <person name="Kjeldal H."/>
            <person name="Lolas I."/>
            <person name="Knudsen A.D."/>
            <person name="Carvalho G."/>
            <person name="Nielsen K.L."/>
            <person name="Barreto Crespo M.T."/>
            <person name="Stensballe A."/>
            <person name="Nielsen J.L."/>
        </authorList>
    </citation>
    <scope>NUCLEOTIDE SEQUENCE [LARGE SCALE GENOMIC DNA]</scope>
    <source>
        <strain evidence="6 7">I11</strain>
    </source>
</reference>